<gene>
    <name evidence="11" type="ORF">PVL29_015656</name>
</gene>
<dbReference type="Pfam" id="PF08263">
    <property type="entry name" value="LRRNT_2"/>
    <property type="match status" value="1"/>
</dbReference>
<evidence type="ECO:0000256" key="2">
    <source>
        <dbReference type="ARBA" id="ARBA00022614"/>
    </source>
</evidence>
<evidence type="ECO:0000256" key="9">
    <source>
        <dbReference type="ARBA" id="ARBA00023180"/>
    </source>
</evidence>
<proteinExistence type="predicted"/>
<keyword evidence="7" id="KW-0472">Membrane</keyword>
<comment type="caution">
    <text evidence="11">The sequence shown here is derived from an EMBL/GenBank/DDBJ whole genome shotgun (WGS) entry which is preliminary data.</text>
</comment>
<sequence length="102" mass="11349">MVANSSSSVQQPLCHDSESSALLQFKQSFLIDEHASSDPSAYPKVAMWKSHGEGSDCCSWDGVECDRETGHVIDLHLSSSCPYRFDCFREQGARASCNWQMI</sequence>
<keyword evidence="9" id="KW-0325">Glycoprotein</keyword>
<dbReference type="EMBL" id="JARBHA010000012">
    <property type="protein sequence ID" value="KAJ9686887.1"/>
    <property type="molecule type" value="Genomic_DNA"/>
</dbReference>
<dbReference type="InterPro" id="IPR032675">
    <property type="entry name" value="LRR_dom_sf"/>
</dbReference>
<keyword evidence="12" id="KW-1185">Reference proteome</keyword>
<evidence type="ECO:0000313" key="12">
    <source>
        <dbReference type="Proteomes" id="UP001168098"/>
    </source>
</evidence>
<comment type="subcellular location">
    <subcellularLocation>
        <location evidence="1">Membrane</location>
        <topology evidence="1">Single-pass type I membrane protein</topology>
    </subcellularLocation>
</comment>
<dbReference type="Gene3D" id="3.80.10.10">
    <property type="entry name" value="Ribonuclease Inhibitor"/>
    <property type="match status" value="1"/>
</dbReference>
<name>A0AA39DLZ3_VITRO</name>
<dbReference type="PANTHER" id="PTHR48061">
    <property type="entry name" value="LEUCINE-RICH REPEAT RECEPTOR PROTEIN KINASE EMS1-LIKE-RELATED"/>
    <property type="match status" value="1"/>
</dbReference>
<evidence type="ECO:0000256" key="6">
    <source>
        <dbReference type="ARBA" id="ARBA00022989"/>
    </source>
</evidence>
<dbReference type="PANTHER" id="PTHR48061:SF12">
    <property type="entry name" value="DISEASE RESISTANCE LIKE PROTEIN"/>
    <property type="match status" value="1"/>
</dbReference>
<evidence type="ECO:0000256" key="1">
    <source>
        <dbReference type="ARBA" id="ARBA00004479"/>
    </source>
</evidence>
<dbReference type="GO" id="GO:0016020">
    <property type="term" value="C:membrane"/>
    <property type="evidence" value="ECO:0007669"/>
    <property type="project" value="UniProtKB-SubCell"/>
</dbReference>
<reference evidence="11 12" key="1">
    <citation type="journal article" date="2023" name="BMC Biotechnol.">
        <title>Vitis rotundifolia cv Carlos genome sequencing.</title>
        <authorList>
            <person name="Huff M."/>
            <person name="Hulse-Kemp A."/>
            <person name="Scheffler B."/>
            <person name="Youngblood R."/>
            <person name="Simpson S."/>
            <person name="Babiker E."/>
            <person name="Staton M."/>
        </authorList>
    </citation>
    <scope>NUCLEOTIDE SEQUENCE [LARGE SCALE GENOMIC DNA]</scope>
    <source>
        <tissue evidence="11">Leaf</tissue>
    </source>
</reference>
<keyword evidence="4" id="KW-0732">Signal</keyword>
<evidence type="ECO:0000256" key="7">
    <source>
        <dbReference type="ARBA" id="ARBA00023136"/>
    </source>
</evidence>
<protein>
    <recommendedName>
        <fullName evidence="10">Leucine-rich repeat-containing N-terminal plant-type domain-containing protein</fullName>
    </recommendedName>
</protein>
<keyword evidence="2" id="KW-0433">Leucine-rich repeat</keyword>
<accession>A0AA39DLZ3</accession>
<dbReference type="InterPro" id="IPR013210">
    <property type="entry name" value="LRR_N_plant-typ"/>
</dbReference>
<evidence type="ECO:0000256" key="5">
    <source>
        <dbReference type="ARBA" id="ARBA00022737"/>
    </source>
</evidence>
<dbReference type="AlphaFoldDB" id="A0AA39DLZ3"/>
<evidence type="ECO:0000313" key="11">
    <source>
        <dbReference type="EMBL" id="KAJ9686887.1"/>
    </source>
</evidence>
<evidence type="ECO:0000256" key="8">
    <source>
        <dbReference type="ARBA" id="ARBA00023170"/>
    </source>
</evidence>
<keyword evidence="3" id="KW-0812">Transmembrane</keyword>
<keyword evidence="6" id="KW-1133">Transmembrane helix</keyword>
<keyword evidence="5" id="KW-0677">Repeat</keyword>
<organism evidence="11 12">
    <name type="scientific">Vitis rotundifolia</name>
    <name type="common">Muscadine grape</name>
    <dbReference type="NCBI Taxonomy" id="103349"/>
    <lineage>
        <taxon>Eukaryota</taxon>
        <taxon>Viridiplantae</taxon>
        <taxon>Streptophyta</taxon>
        <taxon>Embryophyta</taxon>
        <taxon>Tracheophyta</taxon>
        <taxon>Spermatophyta</taxon>
        <taxon>Magnoliopsida</taxon>
        <taxon>eudicotyledons</taxon>
        <taxon>Gunneridae</taxon>
        <taxon>Pentapetalae</taxon>
        <taxon>rosids</taxon>
        <taxon>Vitales</taxon>
        <taxon>Vitaceae</taxon>
        <taxon>Viteae</taxon>
        <taxon>Vitis</taxon>
    </lineage>
</organism>
<evidence type="ECO:0000256" key="4">
    <source>
        <dbReference type="ARBA" id="ARBA00022729"/>
    </source>
</evidence>
<evidence type="ECO:0000259" key="10">
    <source>
        <dbReference type="Pfam" id="PF08263"/>
    </source>
</evidence>
<evidence type="ECO:0000256" key="3">
    <source>
        <dbReference type="ARBA" id="ARBA00022692"/>
    </source>
</evidence>
<feature type="domain" description="Leucine-rich repeat-containing N-terminal plant-type" evidence="10">
    <location>
        <begin position="15"/>
        <end position="66"/>
    </location>
</feature>
<keyword evidence="8" id="KW-0675">Receptor</keyword>
<dbReference type="InterPro" id="IPR046956">
    <property type="entry name" value="RLP23-like"/>
</dbReference>
<dbReference type="Proteomes" id="UP001168098">
    <property type="component" value="Unassembled WGS sequence"/>
</dbReference>